<dbReference type="PANTHER" id="PTHR45662:SF2">
    <property type="entry name" value="PHOSPHATIDYLINOSITOL-3-PHOSPHATASE SAC1"/>
    <property type="match status" value="1"/>
</dbReference>
<dbReference type="AlphaFoldDB" id="A0A9P6JE81"/>
<name>A0A9P6JE81_MORAP</name>
<dbReference type="GO" id="GO:0043812">
    <property type="term" value="F:phosphatidylinositol-4-phosphate phosphatase activity"/>
    <property type="evidence" value="ECO:0007669"/>
    <property type="project" value="TreeGrafter"/>
</dbReference>
<dbReference type="Pfam" id="PF02383">
    <property type="entry name" value="Syja_N"/>
    <property type="match status" value="1"/>
</dbReference>
<evidence type="ECO:0000313" key="3">
    <source>
        <dbReference type="EMBL" id="KAF9968193.1"/>
    </source>
</evidence>
<sequence length="635" mass="72591">MPIHNSLRLYTNTDTFTLEPVYNDPSVVTENIVIQRSTGEVRLNAPAGRVLADEEVMTIYGIVGFIRLLAGEYMVVITDRTKVGRLGEHDIFKLKDYKILPLARNNLALSEAQIGEESSYISLLHSHLQSGQFHFSYDYEITHTLQRQSDLRGNASPFWERADERFFWNYRLHTKFIEHTRLYRDQDLSNFILPIMNGFVEIQQSEINKRPFTFALISRRSRHRAGTRYFSRGIDAQGNVSNFNETEQIVVVDSAPKAQGMAIPGSYTILAHVQTRGSIPIFWAQINNVKYTPKLQVFDNPQTETAFRRHFEAQKKLYGPQLVINLINKKGYEGPMGAAFSKQIAILSDPQIKYFHFDFHHECSKMRWHRVSLLLDHFHHDLVAQGYFKAEASRYGIQRVYQKQTSVVRTNCMDCLDRTNVVQSVISRWALHRQLQEVGILAVGEQFESSEQFESLFRNVWADNADVVSCAYSGTGALKTDFTRTGERTKAGALQDLQNSIVRYVKNNFMDGTRQDAYDLFLVYDVQDVASYPLTDTRPLHLKAIPLLIVVGFAMLTACAIIPESILSSHVIMFASFWIAVIVYAVKFVLAHGACYVNWPRLVPLGYDLPLNQYPKIQSEATLGTAEVELGWKNE</sequence>
<proteinExistence type="predicted"/>
<dbReference type="OrthoDB" id="405996at2759"/>
<keyword evidence="4" id="KW-1185">Reference proteome</keyword>
<keyword evidence="1" id="KW-0472">Membrane</keyword>
<gene>
    <name evidence="3" type="ORF">BGZ70_006016</name>
</gene>
<protein>
    <recommendedName>
        <fullName evidence="2">SAC domain-containing protein</fullName>
    </recommendedName>
</protein>
<organism evidence="3 4">
    <name type="scientific">Mortierella alpina</name>
    <name type="common">Oleaginous fungus</name>
    <name type="synonym">Mortierella renispora</name>
    <dbReference type="NCBI Taxonomy" id="64518"/>
    <lineage>
        <taxon>Eukaryota</taxon>
        <taxon>Fungi</taxon>
        <taxon>Fungi incertae sedis</taxon>
        <taxon>Mucoromycota</taxon>
        <taxon>Mortierellomycotina</taxon>
        <taxon>Mortierellomycetes</taxon>
        <taxon>Mortierellales</taxon>
        <taxon>Mortierellaceae</taxon>
        <taxon>Mortierella</taxon>
    </lineage>
</organism>
<comment type="caution">
    <text evidence="3">The sequence shown here is derived from an EMBL/GenBank/DDBJ whole genome shotgun (WGS) entry which is preliminary data.</text>
</comment>
<accession>A0A9P6JE81</accession>
<dbReference type="Proteomes" id="UP000738359">
    <property type="component" value="Unassembled WGS sequence"/>
</dbReference>
<dbReference type="InterPro" id="IPR002013">
    <property type="entry name" value="SAC_dom"/>
</dbReference>
<dbReference type="EMBL" id="JAAAHY010000033">
    <property type="protein sequence ID" value="KAF9968193.1"/>
    <property type="molecule type" value="Genomic_DNA"/>
</dbReference>
<dbReference type="PANTHER" id="PTHR45662">
    <property type="entry name" value="PHOSPHATIDYLINOSITIDE PHOSPHATASE SAC1"/>
    <property type="match status" value="1"/>
</dbReference>
<dbReference type="GO" id="GO:0046856">
    <property type="term" value="P:phosphatidylinositol dephosphorylation"/>
    <property type="evidence" value="ECO:0007669"/>
    <property type="project" value="TreeGrafter"/>
</dbReference>
<keyword evidence="1" id="KW-0812">Transmembrane</keyword>
<dbReference type="GO" id="GO:0005783">
    <property type="term" value="C:endoplasmic reticulum"/>
    <property type="evidence" value="ECO:0007669"/>
    <property type="project" value="TreeGrafter"/>
</dbReference>
<evidence type="ECO:0000259" key="2">
    <source>
        <dbReference type="PROSITE" id="PS50275"/>
    </source>
</evidence>
<reference evidence="3" key="1">
    <citation type="journal article" date="2020" name="Fungal Divers.">
        <title>Resolving the Mortierellaceae phylogeny through synthesis of multi-gene phylogenetics and phylogenomics.</title>
        <authorList>
            <person name="Vandepol N."/>
            <person name="Liber J."/>
            <person name="Desiro A."/>
            <person name="Na H."/>
            <person name="Kennedy M."/>
            <person name="Barry K."/>
            <person name="Grigoriev I.V."/>
            <person name="Miller A.N."/>
            <person name="O'Donnell K."/>
            <person name="Stajich J.E."/>
            <person name="Bonito G."/>
        </authorList>
    </citation>
    <scope>NUCLEOTIDE SEQUENCE</scope>
    <source>
        <strain evidence="3">CK1249</strain>
    </source>
</reference>
<feature type="transmembrane region" description="Helical" evidence="1">
    <location>
        <begin position="544"/>
        <end position="562"/>
    </location>
</feature>
<feature type="transmembrane region" description="Helical" evidence="1">
    <location>
        <begin position="574"/>
        <end position="599"/>
    </location>
</feature>
<feature type="domain" description="SAC" evidence="2">
    <location>
        <begin position="124"/>
        <end position="474"/>
    </location>
</feature>
<evidence type="ECO:0000256" key="1">
    <source>
        <dbReference type="SAM" id="Phobius"/>
    </source>
</evidence>
<dbReference type="PROSITE" id="PS50275">
    <property type="entry name" value="SAC"/>
    <property type="match status" value="1"/>
</dbReference>
<keyword evidence="1" id="KW-1133">Transmembrane helix</keyword>
<evidence type="ECO:0000313" key="4">
    <source>
        <dbReference type="Proteomes" id="UP000738359"/>
    </source>
</evidence>